<dbReference type="Pfam" id="PF00990">
    <property type="entry name" value="GGDEF"/>
    <property type="match status" value="1"/>
</dbReference>
<name>A0A2N6CSB1_9GAMM</name>
<comment type="catalytic activity">
    <reaction evidence="2">
        <text>2 GTP = 3',3'-c-di-GMP + 2 diphosphate</text>
        <dbReference type="Rhea" id="RHEA:24898"/>
        <dbReference type="ChEBI" id="CHEBI:33019"/>
        <dbReference type="ChEBI" id="CHEBI:37565"/>
        <dbReference type="ChEBI" id="CHEBI:58805"/>
        <dbReference type="EC" id="2.7.7.65"/>
    </reaction>
</comment>
<dbReference type="STRING" id="1111735.GCA_000428045_02283"/>
<evidence type="ECO:0000256" key="1">
    <source>
        <dbReference type="ARBA" id="ARBA00012528"/>
    </source>
</evidence>
<accession>A0A2N6CSB1</accession>
<sequence length="398" mass="44846">MKFLANSLKSICSAFGVHTWDQAYELLCGNRHTLSIQQHRGELLLNRIFFFASTFAVLTPAWVLVDWLIFPWPLWVELAVLRFFAGAVFLAIAWQTRRDASLMRARLLLIALLFLPYMFYFVADSMLSGYELSGIQSATADIYRLLPFVIIAGLSLFPLTLIEFGFYALPLLALTLYSVFAVTAVEFNGAISTVWLFLLILGVSLISSLNQLRYMISLTSQASYDVLTGALTRRAGIEAMELQFRLARIRGENISLAFFDLDHFKSLNDSHGHQAGDMALRKTGDRIRETLRKIDTVIRWGGEEFILIFPGADCIEARVVLGRLMQAGLGKRPDGSPLTASIGVAELRKDKIRHWKELLALADSRMYRAKDAGRACCLDSHEDELRWDWCADTVNETG</sequence>
<dbReference type="RefSeq" id="WP_273440998.1">
    <property type="nucleotide sequence ID" value="NZ_PKUN01000030.1"/>
</dbReference>
<evidence type="ECO:0000313" key="5">
    <source>
        <dbReference type="EMBL" id="PLX59983.1"/>
    </source>
</evidence>
<dbReference type="InterPro" id="IPR029787">
    <property type="entry name" value="Nucleotide_cyclase"/>
</dbReference>
<evidence type="ECO:0000256" key="3">
    <source>
        <dbReference type="SAM" id="Phobius"/>
    </source>
</evidence>
<dbReference type="InterPro" id="IPR000160">
    <property type="entry name" value="GGDEF_dom"/>
</dbReference>
<keyword evidence="3" id="KW-1133">Transmembrane helix</keyword>
<evidence type="ECO:0000259" key="4">
    <source>
        <dbReference type="PROSITE" id="PS50887"/>
    </source>
</evidence>
<dbReference type="SMART" id="SM00267">
    <property type="entry name" value="GGDEF"/>
    <property type="match status" value="1"/>
</dbReference>
<dbReference type="InterPro" id="IPR043128">
    <property type="entry name" value="Rev_trsase/Diguanyl_cyclase"/>
</dbReference>
<dbReference type="EMBL" id="PKUN01000030">
    <property type="protein sequence ID" value="PLX59983.1"/>
    <property type="molecule type" value="Genomic_DNA"/>
</dbReference>
<dbReference type="InterPro" id="IPR050469">
    <property type="entry name" value="Diguanylate_Cyclase"/>
</dbReference>
<dbReference type="Proteomes" id="UP000235015">
    <property type="component" value="Unassembled WGS sequence"/>
</dbReference>
<feature type="domain" description="GGDEF" evidence="4">
    <location>
        <begin position="252"/>
        <end position="382"/>
    </location>
</feature>
<feature type="transmembrane region" description="Helical" evidence="3">
    <location>
        <begin position="75"/>
        <end position="93"/>
    </location>
</feature>
<keyword evidence="3" id="KW-0812">Transmembrane</keyword>
<dbReference type="Gene3D" id="3.30.70.270">
    <property type="match status" value="1"/>
</dbReference>
<dbReference type="PANTHER" id="PTHR45138:SF9">
    <property type="entry name" value="DIGUANYLATE CYCLASE DGCM-RELATED"/>
    <property type="match status" value="1"/>
</dbReference>
<dbReference type="CDD" id="cd01949">
    <property type="entry name" value="GGDEF"/>
    <property type="match status" value="1"/>
</dbReference>
<protein>
    <recommendedName>
        <fullName evidence="1">diguanylate cyclase</fullName>
        <ecNumber evidence="1">2.7.7.65</ecNumber>
    </recommendedName>
</protein>
<dbReference type="AlphaFoldDB" id="A0A2N6CSB1"/>
<dbReference type="EC" id="2.7.7.65" evidence="1"/>
<evidence type="ECO:0000256" key="2">
    <source>
        <dbReference type="ARBA" id="ARBA00034247"/>
    </source>
</evidence>
<dbReference type="GO" id="GO:0052621">
    <property type="term" value="F:diguanylate cyclase activity"/>
    <property type="evidence" value="ECO:0007669"/>
    <property type="project" value="UniProtKB-EC"/>
</dbReference>
<dbReference type="SUPFAM" id="SSF55073">
    <property type="entry name" value="Nucleotide cyclase"/>
    <property type="match status" value="1"/>
</dbReference>
<keyword evidence="3" id="KW-0472">Membrane</keyword>
<evidence type="ECO:0000313" key="6">
    <source>
        <dbReference type="Proteomes" id="UP000235015"/>
    </source>
</evidence>
<dbReference type="NCBIfam" id="TIGR00254">
    <property type="entry name" value="GGDEF"/>
    <property type="match status" value="1"/>
</dbReference>
<feature type="transmembrane region" description="Helical" evidence="3">
    <location>
        <begin position="48"/>
        <end position="69"/>
    </location>
</feature>
<gene>
    <name evidence="5" type="ORF">C0630_19040</name>
</gene>
<dbReference type="PROSITE" id="PS50887">
    <property type="entry name" value="GGDEF"/>
    <property type="match status" value="1"/>
</dbReference>
<reference evidence="5 6" key="1">
    <citation type="submission" date="2017-11" db="EMBL/GenBank/DDBJ databases">
        <title>Genome-resolved metagenomics identifies genetic mobility, metabolic interactions, and unexpected diversity in perchlorate-reducing communities.</title>
        <authorList>
            <person name="Barnum T.P."/>
            <person name="Figueroa I.A."/>
            <person name="Carlstrom C.I."/>
            <person name="Lucas L.N."/>
            <person name="Engelbrektson A.L."/>
            <person name="Coates J.D."/>
        </authorList>
    </citation>
    <scope>NUCLEOTIDE SEQUENCE [LARGE SCALE GENOMIC DNA]</scope>
    <source>
        <strain evidence="5">BM301</strain>
    </source>
</reference>
<comment type="caution">
    <text evidence="5">The sequence shown here is derived from an EMBL/GenBank/DDBJ whole genome shotgun (WGS) entry which is preliminary data.</text>
</comment>
<feature type="transmembrane region" description="Helical" evidence="3">
    <location>
        <begin position="105"/>
        <end position="122"/>
    </location>
</feature>
<dbReference type="PANTHER" id="PTHR45138">
    <property type="entry name" value="REGULATORY COMPONENTS OF SENSORY TRANSDUCTION SYSTEM"/>
    <property type="match status" value="1"/>
</dbReference>
<proteinExistence type="predicted"/>
<feature type="transmembrane region" description="Helical" evidence="3">
    <location>
        <begin position="190"/>
        <end position="209"/>
    </location>
</feature>
<organism evidence="5 6">
    <name type="scientific">Sedimenticola selenatireducens</name>
    <dbReference type="NCBI Taxonomy" id="191960"/>
    <lineage>
        <taxon>Bacteria</taxon>
        <taxon>Pseudomonadati</taxon>
        <taxon>Pseudomonadota</taxon>
        <taxon>Gammaproteobacteria</taxon>
        <taxon>Chromatiales</taxon>
        <taxon>Sedimenticolaceae</taxon>
        <taxon>Sedimenticola</taxon>
    </lineage>
</organism>